<accession>I4CSE6</accession>
<dbReference type="EMBL" id="CP003677">
    <property type="protein sequence ID" value="AFM33003.1"/>
    <property type="molecule type" value="Genomic_DNA"/>
</dbReference>
<dbReference type="Gene3D" id="3.40.50.300">
    <property type="entry name" value="P-loop containing nucleotide triphosphate hydrolases"/>
    <property type="match status" value="1"/>
</dbReference>
<protein>
    <recommendedName>
        <fullName evidence="1">AAA domain-containing protein</fullName>
    </recommendedName>
</protein>
<dbReference type="InterPro" id="IPR027417">
    <property type="entry name" value="P-loop_NTPase"/>
</dbReference>
<dbReference type="PANTHER" id="PTHR13696">
    <property type="entry name" value="P-LOOP CONTAINING NUCLEOSIDE TRIPHOSPHATE HYDROLASE"/>
    <property type="match status" value="1"/>
</dbReference>
<name>I4CSE6_STUST</name>
<dbReference type="Proteomes" id="UP000006063">
    <property type="component" value="Chromosome"/>
</dbReference>
<organism evidence="2 3">
    <name type="scientific">Stutzerimonas stutzeri CCUG 29243</name>
    <dbReference type="NCBI Taxonomy" id="1196835"/>
    <lineage>
        <taxon>Bacteria</taxon>
        <taxon>Pseudomonadati</taxon>
        <taxon>Pseudomonadota</taxon>
        <taxon>Gammaproteobacteria</taxon>
        <taxon>Pseudomonadales</taxon>
        <taxon>Pseudomonadaceae</taxon>
        <taxon>Stutzerimonas</taxon>
    </lineage>
</organism>
<proteinExistence type="predicted"/>
<gene>
    <name evidence="2" type="ORF">A458_08785</name>
</gene>
<dbReference type="PANTHER" id="PTHR13696:SF99">
    <property type="entry name" value="COBYRINIC ACID AC-DIAMIDE SYNTHASE"/>
    <property type="match status" value="1"/>
</dbReference>
<dbReference type="InterPro" id="IPR050678">
    <property type="entry name" value="DNA_Partitioning_ATPase"/>
</dbReference>
<dbReference type="HOGENOM" id="CLU_037612_2_0_6"/>
<feature type="domain" description="AAA" evidence="1">
    <location>
        <begin position="1"/>
        <end position="219"/>
    </location>
</feature>
<dbReference type="SUPFAM" id="SSF52540">
    <property type="entry name" value="P-loop containing nucleoside triphosphate hydrolases"/>
    <property type="match status" value="1"/>
</dbReference>
<reference evidence="2 3" key="1">
    <citation type="journal article" date="2012" name="J. Bacteriol.">
        <title>Complete Genome Sequence of the Naphthalene-Degrading Bacterium Pseudomonas stutzeri AN10 (CCUG 29243).</title>
        <authorList>
            <person name="Brunet-Galmes I."/>
            <person name="Busquets A."/>
            <person name="Pena A."/>
            <person name="Gomila M."/>
            <person name="Nogales B."/>
            <person name="Garcia-Valdes E."/>
            <person name="Lalucat J."/>
            <person name="Bennasar A."/>
            <person name="Bosch R."/>
        </authorList>
    </citation>
    <scope>NUCLEOTIDE SEQUENCE [LARGE SCALE GENOMIC DNA]</scope>
    <source>
        <strain evidence="2 3">CCUG 29243</strain>
    </source>
</reference>
<dbReference type="AlphaFoldDB" id="I4CSE6"/>
<dbReference type="InterPro" id="IPR025669">
    <property type="entry name" value="AAA_dom"/>
</dbReference>
<evidence type="ECO:0000313" key="3">
    <source>
        <dbReference type="Proteomes" id="UP000006063"/>
    </source>
</evidence>
<dbReference type="Pfam" id="PF13614">
    <property type="entry name" value="AAA_31"/>
    <property type="match status" value="1"/>
</dbReference>
<evidence type="ECO:0000259" key="1">
    <source>
        <dbReference type="Pfam" id="PF13614"/>
    </source>
</evidence>
<dbReference type="KEGG" id="psc:A458_08785"/>
<dbReference type="eggNOG" id="COG1192">
    <property type="taxonomic scope" value="Bacteria"/>
</dbReference>
<sequence length="369" mass="41975">MKVISVFNNKGGVGKTTLTYHLAHALAESGKKILMIDADPQCNLTIYSLDQDTVHDIWEAEDEFIDQGFESTKAKVGSIRFSVLNSRTRSLHYLLKPTEEGTGELEYLPPPRQITNNLDIIPGRLTLHLYEEKIASRWTDAYRGEPLAIRTITKIRSLAEQYSKEYNYDYVIVDTSPSLGSLNKVIISTVDGFFVPASPDLFSLYGIRNIGKALTSWKDEFEIIYKLISLEKRHNFPERFVTFLGYTIYNAKKYSGYNNKWDLAHAHLNYAHQIPATIRANIAPDLREHLSDELLSSPIGATLVMHSHNTFPSMAQHYHNPMWKVPGLPNIEPEHLNTLRGASQRYLETKDSYIAFGQDLLSRIDLLGK</sequence>
<evidence type="ECO:0000313" key="2">
    <source>
        <dbReference type="EMBL" id="AFM33003.1"/>
    </source>
</evidence>
<dbReference type="CDD" id="cd02042">
    <property type="entry name" value="ParAB_family"/>
    <property type="match status" value="1"/>
</dbReference>